<reference evidence="4 6" key="2">
    <citation type="submission" date="2018-06" db="EMBL/GenBank/DDBJ databases">
        <authorList>
            <consortium name="Pathogen Informatics"/>
            <person name="Doyle S."/>
        </authorList>
    </citation>
    <scope>NUCLEOTIDE SEQUENCE [LARGE SCALE GENOMIC DNA]</scope>
    <source>
        <strain evidence="4 6">NCTC5664</strain>
    </source>
</reference>
<dbReference type="KEGG" id="sams:NI36_07540"/>
<dbReference type="KEGG" id="sams:NI36_07875"/>
<reference evidence="1 5" key="1">
    <citation type="submission" date="2015-01" db="EMBL/GenBank/DDBJ databases">
        <title>Characterization of Swiss Staphylococcus aureus strains involved in food poisoning.</title>
        <authorList>
            <person name="Crovadore J."/>
            <person name="Chablais R."/>
            <person name="Tonacini J."/>
            <person name="Schnyder B."/>
            <person name="Lefort F."/>
        </authorList>
    </citation>
    <scope>NUCLEOTIDE SEQUENCE [LARGE SCALE GENOMIC DNA]</scope>
    <source>
        <strain evidence="1 5">SA-120</strain>
    </source>
</reference>
<reference evidence="2 7" key="3">
    <citation type="journal article" date="2019" name="Int. J. Infect. Dis.">
        <title>Characterization of a community-acquired methicillin-resistant sequence type 338 Staphylococcus aureus strain containing a staphylococcal cassette chromosome mec type VT.</title>
        <authorList>
            <person name="Chen Y."/>
            <person name="Hong J."/>
            <person name="Chen Y."/>
            <person name="Wang H."/>
            <person name="Yu Y."/>
            <person name="Qu T."/>
        </authorList>
    </citation>
    <scope>NUCLEOTIDE SEQUENCE [LARGE SCALE GENOMIC DNA]</scope>
    <source>
        <strain evidence="2 7">LJ05</strain>
    </source>
</reference>
<evidence type="ECO:0000313" key="4">
    <source>
        <dbReference type="EMBL" id="SUK33309.1"/>
    </source>
</evidence>
<organism evidence="4 6">
    <name type="scientific">Staphylococcus aureus</name>
    <dbReference type="NCBI Taxonomy" id="1280"/>
    <lineage>
        <taxon>Bacteria</taxon>
        <taxon>Bacillati</taxon>
        <taxon>Bacillota</taxon>
        <taxon>Bacilli</taxon>
        <taxon>Bacillales</taxon>
        <taxon>Staphylococcaceae</taxon>
        <taxon>Staphylococcus</taxon>
    </lineage>
</organism>
<evidence type="ECO:0000313" key="5">
    <source>
        <dbReference type="Proteomes" id="UP000032274"/>
    </source>
</evidence>
<dbReference type="EMBL" id="JXIG01000615">
    <property type="protein sequence ID" value="KIT97983.1"/>
    <property type="molecule type" value="Genomic_DNA"/>
</dbReference>
<accession>A0A0D1HE72</accession>
<evidence type="ECO:0000313" key="2">
    <source>
        <dbReference type="EMBL" id="MUG52173.1"/>
    </source>
</evidence>
<dbReference type="EMBL" id="WFHO01000011">
    <property type="protein sequence ID" value="MUG52173.1"/>
    <property type="molecule type" value="Genomic_DNA"/>
</dbReference>
<gene>
    <name evidence="2" type="ORF">GAY54_06340</name>
    <name evidence="3" type="ORF">HH313_001486</name>
    <name evidence="4" type="ORF">NCTC5664_00450</name>
    <name evidence="1" type="ORF">QU38_02995</name>
</gene>
<dbReference type="Proteomes" id="UP000463077">
    <property type="component" value="Unassembled WGS sequence"/>
</dbReference>
<name>A0A0D1HE72_STAAU</name>
<evidence type="ECO:0000313" key="6">
    <source>
        <dbReference type="Proteomes" id="UP000254502"/>
    </source>
</evidence>
<reference evidence="3 8" key="4">
    <citation type="submission" date="2020-04" db="EMBL/GenBank/DDBJ databases">
        <authorList>
            <person name="Kim J.-M."/>
            <person name="Chung S.H."/>
            <person name="Kim I."/>
            <person name="Kim J.-S."/>
        </authorList>
    </citation>
    <scope>NUCLEOTIDE SEQUENCE [LARGE SCALE GENOMIC DNA]</scope>
    <source>
        <strain evidence="3">HL20709</strain>
    </source>
</reference>
<dbReference type="EMBL" id="UHAQ01000002">
    <property type="protein sequence ID" value="SUK33309.1"/>
    <property type="molecule type" value="Genomic_DNA"/>
</dbReference>
<evidence type="ECO:0000313" key="3">
    <source>
        <dbReference type="EMBL" id="QJR07621.1"/>
    </source>
</evidence>
<dbReference type="RefSeq" id="WP_000454994.1">
    <property type="nucleotide sequence ID" value="NZ_AP018922.1"/>
</dbReference>
<dbReference type="Proteomes" id="UP000254502">
    <property type="component" value="Unassembled WGS sequence"/>
</dbReference>
<dbReference type="EMBL" id="CP053070">
    <property type="protein sequence ID" value="QJR07621.1"/>
    <property type="molecule type" value="Genomic_DNA"/>
</dbReference>
<dbReference type="Proteomes" id="UP000032274">
    <property type="component" value="Unassembled WGS sequence"/>
</dbReference>
<proteinExistence type="predicted"/>
<dbReference type="Proteomes" id="UP000502818">
    <property type="component" value="Chromosome"/>
</dbReference>
<sequence>MEWKRLKNVVPHPVIKNKNLKSVYVTKDNVKEVQKELGFFEIFNEEVLLTGFLSFQRIPIYIIWINPKSHKTPRYYFANEHEIERYFEFLEDE</sequence>
<evidence type="ECO:0000313" key="7">
    <source>
        <dbReference type="Proteomes" id="UP000463077"/>
    </source>
</evidence>
<evidence type="ECO:0000313" key="1">
    <source>
        <dbReference type="EMBL" id="KIT97983.1"/>
    </source>
</evidence>
<protein>
    <submittedName>
        <fullName evidence="4">Uncharacterized protein</fullName>
    </submittedName>
</protein>
<accession>A0A380DMF9</accession>
<evidence type="ECO:0000313" key="8">
    <source>
        <dbReference type="Proteomes" id="UP000502818"/>
    </source>
</evidence>
<dbReference type="AlphaFoldDB" id="A0A0D1HE72"/>